<evidence type="ECO:0000313" key="4">
    <source>
        <dbReference type="Proteomes" id="UP001157109"/>
    </source>
</evidence>
<protein>
    <submittedName>
        <fullName evidence="3">Uncharacterized protein</fullName>
    </submittedName>
</protein>
<dbReference type="Pfam" id="PF26572">
    <property type="entry name" value="DUF8185"/>
    <property type="match status" value="1"/>
</dbReference>
<name>A0ABQ6HKH9_9MICO</name>
<organism evidence="3 4">
    <name type="scientific">Arsenicicoccus piscis</name>
    <dbReference type="NCBI Taxonomy" id="673954"/>
    <lineage>
        <taxon>Bacteria</taxon>
        <taxon>Bacillati</taxon>
        <taxon>Actinomycetota</taxon>
        <taxon>Actinomycetes</taxon>
        <taxon>Micrococcales</taxon>
        <taxon>Intrasporangiaceae</taxon>
        <taxon>Arsenicicoccus</taxon>
    </lineage>
</organism>
<comment type="caution">
    <text evidence="3">The sequence shown here is derived from an EMBL/GenBank/DDBJ whole genome shotgun (WGS) entry which is preliminary data.</text>
</comment>
<keyword evidence="4" id="KW-1185">Reference proteome</keyword>
<dbReference type="Proteomes" id="UP001157109">
    <property type="component" value="Unassembled WGS sequence"/>
</dbReference>
<dbReference type="InterPro" id="IPR058498">
    <property type="entry name" value="DUF8185"/>
</dbReference>
<dbReference type="RefSeq" id="WP_284283724.1">
    <property type="nucleotide sequence ID" value="NZ_BSUJ01000001.1"/>
</dbReference>
<evidence type="ECO:0000313" key="3">
    <source>
        <dbReference type="EMBL" id="GMA18667.1"/>
    </source>
</evidence>
<dbReference type="InterPro" id="IPR058323">
    <property type="entry name" value="DUF8010"/>
</dbReference>
<feature type="domain" description="DUF8010" evidence="1">
    <location>
        <begin position="2"/>
        <end position="101"/>
    </location>
</feature>
<proteinExistence type="predicted"/>
<sequence length="205" mass="21576">MDLVLPDPESLADVRTFVGRATALDSAGAVRLQATGDVLALTVGVLPGSGLLHAGLTLGMRVVRLGAPAELDTTVSFAALADRFPRLGSTATALPVPPTEVFPEWRAQTPPRGPWEPLGAVAVTRLRRAAQTGMDEITRSASGGTVTEARRREVWAARVEQAPDLPSGAAFAAHGLGFLVGDQLEVYRSGSWRRLSSPVGHVLVR</sequence>
<dbReference type="EMBL" id="BSUJ01000001">
    <property type="protein sequence ID" value="GMA18667.1"/>
    <property type="molecule type" value="Genomic_DNA"/>
</dbReference>
<dbReference type="Pfam" id="PF26035">
    <property type="entry name" value="DUF8010"/>
    <property type="match status" value="1"/>
</dbReference>
<reference evidence="4" key="1">
    <citation type="journal article" date="2019" name="Int. J. Syst. Evol. Microbiol.">
        <title>The Global Catalogue of Microorganisms (GCM) 10K type strain sequencing project: providing services to taxonomists for standard genome sequencing and annotation.</title>
        <authorList>
            <consortium name="The Broad Institute Genomics Platform"/>
            <consortium name="The Broad Institute Genome Sequencing Center for Infectious Disease"/>
            <person name="Wu L."/>
            <person name="Ma J."/>
        </authorList>
    </citation>
    <scope>NUCLEOTIDE SEQUENCE [LARGE SCALE GENOMIC DNA]</scope>
    <source>
        <strain evidence="4">NBRC 105830</strain>
    </source>
</reference>
<evidence type="ECO:0000259" key="1">
    <source>
        <dbReference type="Pfam" id="PF26035"/>
    </source>
</evidence>
<evidence type="ECO:0000259" key="2">
    <source>
        <dbReference type="Pfam" id="PF26572"/>
    </source>
</evidence>
<feature type="domain" description="DUF8185" evidence="2">
    <location>
        <begin position="110"/>
        <end position="205"/>
    </location>
</feature>
<gene>
    <name evidence="3" type="ORF">GCM10025862_06880</name>
</gene>
<accession>A0ABQ6HKH9</accession>